<dbReference type="Gene3D" id="1.25.40.10">
    <property type="entry name" value="Tetratricopeptide repeat domain"/>
    <property type="match status" value="1"/>
</dbReference>
<feature type="non-terminal residue" evidence="1">
    <location>
        <position position="756"/>
    </location>
</feature>
<sequence length="756" mass="85517">MFLRRIPQSLRTARIPPPSPLIHRFPQVSARSLISAINFQPGQLFVNDAPNSAGFTSVSERTQTVTPQAGTAELNDAVPALPSIQDYETGLATAFSRKQYEVANPLIAKLIRLYRAEPSVRLTLFHDILQRDDVDQLADETLLDILHLLRSSPYEANYLNPETLCHLLQQRGDHKPIYDALMDIVKLWLQGVTVPSGLAGLQYQPPATIKETFLIIQGMVAKQPQPALNLFNELVEKGIVPGHAVSDFDLLGSGDPRLVMLVGLAKAALHWEWSPIATGCVQTLLKTPSGEHPLVPDLLTEVMTHLVDGQLASPPTDPSTNLKLCLDLIRAAHFRRCPAPEDLIRRFYEIARESDQGAEAEALYHFTRSHPVVAEHYYPPPRGYALGWLMDQCYDSSRYQHLCKVLAKEVVDDRLSLPVHWSPRFIQITASTGNLTHARVLWERFREGKDGASVVGDGDLFLAMVQELTTLIRGMKAKSPPTTTGKRRRRAKIREDAFDPDSVEHWEFFLRRVVGHFEGSRKNLHRAPRHVLVCYIRACFLQGRLRTGLRLLQSLARRREVPDIEELNFCLGKIGEEDPQMALKFIRRMDELGVPPNPGTYLSILDRAKDGGDFALVDGLADILFTQYLDEMSVKDLALLSRNLVGRRPQETPDQFEWRLEKILDRAQTWLERHNVPPLQFGVSLAESALQLEAPWTASKIWLRLVRDNLAQEDTEHTLLRTRIYKMLEEHMAQGRVDGDRRMLIHLYNTDSLAGC</sequence>
<protein>
    <submittedName>
        <fullName evidence="1">Uncharacterized protein</fullName>
    </submittedName>
</protein>
<evidence type="ECO:0000313" key="1">
    <source>
        <dbReference type="EMBL" id="KAJ2932643.1"/>
    </source>
</evidence>
<proteinExistence type="predicted"/>
<organism evidence="1 2">
    <name type="scientific">Candolleomyces eurysporus</name>
    <dbReference type="NCBI Taxonomy" id="2828524"/>
    <lineage>
        <taxon>Eukaryota</taxon>
        <taxon>Fungi</taxon>
        <taxon>Dikarya</taxon>
        <taxon>Basidiomycota</taxon>
        <taxon>Agaricomycotina</taxon>
        <taxon>Agaricomycetes</taxon>
        <taxon>Agaricomycetidae</taxon>
        <taxon>Agaricales</taxon>
        <taxon>Agaricineae</taxon>
        <taxon>Psathyrellaceae</taxon>
        <taxon>Candolleomyces</taxon>
    </lineage>
</organism>
<evidence type="ECO:0000313" key="2">
    <source>
        <dbReference type="Proteomes" id="UP001140091"/>
    </source>
</evidence>
<name>A0A9W8JKQ7_9AGAR</name>
<dbReference type="AlphaFoldDB" id="A0A9W8JKQ7"/>
<dbReference type="OrthoDB" id="185373at2759"/>
<keyword evidence="2" id="KW-1185">Reference proteome</keyword>
<reference evidence="1" key="1">
    <citation type="submission" date="2022-06" db="EMBL/GenBank/DDBJ databases">
        <title>Genome Sequence of Candolleomyces eurysporus.</title>
        <authorList>
            <person name="Buettner E."/>
        </authorList>
    </citation>
    <scope>NUCLEOTIDE SEQUENCE</scope>
    <source>
        <strain evidence="1">VTCC 930004</strain>
    </source>
</reference>
<dbReference type="EMBL" id="JANBPK010000766">
    <property type="protein sequence ID" value="KAJ2932643.1"/>
    <property type="molecule type" value="Genomic_DNA"/>
</dbReference>
<gene>
    <name evidence="1" type="ORF">H1R20_g4451</name>
</gene>
<dbReference type="Proteomes" id="UP001140091">
    <property type="component" value="Unassembled WGS sequence"/>
</dbReference>
<comment type="caution">
    <text evidence="1">The sequence shown here is derived from an EMBL/GenBank/DDBJ whole genome shotgun (WGS) entry which is preliminary data.</text>
</comment>
<dbReference type="InterPro" id="IPR011990">
    <property type="entry name" value="TPR-like_helical_dom_sf"/>
</dbReference>
<accession>A0A9W8JKQ7</accession>